<dbReference type="RefSeq" id="WP_177176914.1">
    <property type="nucleotide sequence ID" value="NZ_FOFG01000015.1"/>
</dbReference>
<organism evidence="6 7">
    <name type="scientific">Faunimonas pinastri</name>
    <dbReference type="NCBI Taxonomy" id="1855383"/>
    <lineage>
        <taxon>Bacteria</taxon>
        <taxon>Pseudomonadati</taxon>
        <taxon>Pseudomonadota</taxon>
        <taxon>Alphaproteobacteria</taxon>
        <taxon>Hyphomicrobiales</taxon>
        <taxon>Afifellaceae</taxon>
        <taxon>Faunimonas</taxon>
    </lineage>
</organism>
<dbReference type="Gene3D" id="3.40.50.170">
    <property type="entry name" value="Formyl transferase, N-terminal domain"/>
    <property type="match status" value="1"/>
</dbReference>
<evidence type="ECO:0000313" key="7">
    <source>
        <dbReference type="Proteomes" id="UP000199647"/>
    </source>
</evidence>
<dbReference type="InterPro" id="IPR002376">
    <property type="entry name" value="Formyl_transf_N"/>
</dbReference>
<dbReference type="STRING" id="1855383.SAMN05216548_11548"/>
<evidence type="ECO:0000313" key="6">
    <source>
        <dbReference type="EMBL" id="SER32562.1"/>
    </source>
</evidence>
<evidence type="ECO:0000256" key="1">
    <source>
        <dbReference type="ARBA" id="ARBA00005054"/>
    </source>
</evidence>
<dbReference type="Proteomes" id="UP000199647">
    <property type="component" value="Unassembled WGS sequence"/>
</dbReference>
<evidence type="ECO:0000256" key="4">
    <source>
        <dbReference type="ARBA" id="ARBA00022755"/>
    </source>
</evidence>
<feature type="domain" description="Formyl transferase N-terminal" evidence="5">
    <location>
        <begin position="15"/>
        <end position="185"/>
    </location>
</feature>
<dbReference type="EC" id="2.1.2.2" evidence="2"/>
<protein>
    <recommendedName>
        <fullName evidence="2">phosphoribosylglycinamide formyltransferase 1</fullName>
        <ecNumber evidence="2">2.1.2.2</ecNumber>
    </recommendedName>
</protein>
<comment type="pathway">
    <text evidence="1">Purine metabolism; IMP biosynthesis via de novo pathway; N(2)-formyl-N(1)-(5-phospho-D-ribosyl)glycinamide from N(1)-(5-phospho-D-ribosyl)glycinamide (10-formyl THF route): step 1/1.</text>
</comment>
<dbReference type="Pfam" id="PF00551">
    <property type="entry name" value="Formyl_trans_N"/>
    <property type="match status" value="1"/>
</dbReference>
<evidence type="ECO:0000259" key="5">
    <source>
        <dbReference type="Pfam" id="PF00551"/>
    </source>
</evidence>
<dbReference type="PANTHER" id="PTHR43369">
    <property type="entry name" value="PHOSPHORIBOSYLGLYCINAMIDE FORMYLTRANSFERASE"/>
    <property type="match status" value="1"/>
</dbReference>
<dbReference type="InterPro" id="IPR036477">
    <property type="entry name" value="Formyl_transf_N_sf"/>
</dbReference>
<dbReference type="SUPFAM" id="SSF53328">
    <property type="entry name" value="Formyltransferase"/>
    <property type="match status" value="1"/>
</dbReference>
<keyword evidence="4" id="KW-0658">Purine biosynthesis</keyword>
<keyword evidence="3 6" id="KW-0808">Transferase</keyword>
<keyword evidence="7" id="KW-1185">Reference proteome</keyword>
<evidence type="ECO:0000256" key="3">
    <source>
        <dbReference type="ARBA" id="ARBA00022679"/>
    </source>
</evidence>
<dbReference type="AlphaFoldDB" id="A0A1H9N9H1"/>
<sequence>MTQPKLLIFASGSRSGGGSGFENLVLRAREGVLDADIVGVVSNHADGGVRERADRLGIRFMHFASPWVHERYHEISDETGAEFFALSGWLKHVSGLDPRRTFNIHPGPLPEFGGAGLYGHHVHHAVMEAHGRGAAEASAVTMHFVSDEYDRGPVFFRFHVPIEPGDTVETLGARVLRFEHLWQPEITNLVLSGAISWDGSDPESLRVPSGYEIDRYDHPASPARSNTA</sequence>
<dbReference type="GO" id="GO:0006189">
    <property type="term" value="P:'de novo' IMP biosynthetic process"/>
    <property type="evidence" value="ECO:0007669"/>
    <property type="project" value="TreeGrafter"/>
</dbReference>
<accession>A0A1H9N9H1</accession>
<dbReference type="PANTHER" id="PTHR43369:SF2">
    <property type="entry name" value="PHOSPHORIBOSYLGLYCINAMIDE FORMYLTRANSFERASE"/>
    <property type="match status" value="1"/>
</dbReference>
<dbReference type="GO" id="GO:0004644">
    <property type="term" value="F:phosphoribosylglycinamide formyltransferase activity"/>
    <property type="evidence" value="ECO:0007669"/>
    <property type="project" value="UniProtKB-EC"/>
</dbReference>
<reference evidence="6 7" key="1">
    <citation type="submission" date="2016-10" db="EMBL/GenBank/DDBJ databases">
        <authorList>
            <person name="de Groot N.N."/>
        </authorList>
    </citation>
    <scope>NUCLEOTIDE SEQUENCE [LARGE SCALE GENOMIC DNA]</scope>
    <source>
        <strain evidence="6 7">A52C2</strain>
    </source>
</reference>
<name>A0A1H9N9H1_9HYPH</name>
<dbReference type="GO" id="GO:0005737">
    <property type="term" value="C:cytoplasm"/>
    <property type="evidence" value="ECO:0007669"/>
    <property type="project" value="TreeGrafter"/>
</dbReference>
<evidence type="ECO:0000256" key="2">
    <source>
        <dbReference type="ARBA" id="ARBA00012254"/>
    </source>
</evidence>
<proteinExistence type="predicted"/>
<gene>
    <name evidence="6" type="ORF">SAMN05216548_11548</name>
</gene>
<dbReference type="EMBL" id="FOFG01000015">
    <property type="protein sequence ID" value="SER32562.1"/>
    <property type="molecule type" value="Genomic_DNA"/>
</dbReference>